<dbReference type="AlphaFoldDB" id="A0A819JG65"/>
<evidence type="ECO:0000313" key="4">
    <source>
        <dbReference type="Proteomes" id="UP000663844"/>
    </source>
</evidence>
<dbReference type="Proteomes" id="UP000663845">
    <property type="component" value="Unassembled WGS sequence"/>
</dbReference>
<dbReference type="Proteomes" id="UP000663844">
    <property type="component" value="Unassembled WGS sequence"/>
</dbReference>
<evidence type="ECO:0000256" key="1">
    <source>
        <dbReference type="SAM" id="Phobius"/>
    </source>
</evidence>
<feature type="transmembrane region" description="Helical" evidence="1">
    <location>
        <begin position="6"/>
        <end position="29"/>
    </location>
</feature>
<keyword evidence="1" id="KW-1133">Transmembrane helix</keyword>
<keyword evidence="1" id="KW-0472">Membrane</keyword>
<dbReference type="EMBL" id="CAJOAZ010002472">
    <property type="protein sequence ID" value="CAF3932225.1"/>
    <property type="molecule type" value="Genomic_DNA"/>
</dbReference>
<evidence type="ECO:0000313" key="3">
    <source>
        <dbReference type="EMBL" id="CAF3932225.1"/>
    </source>
</evidence>
<organism evidence="3 4">
    <name type="scientific">Adineta steineri</name>
    <dbReference type="NCBI Taxonomy" id="433720"/>
    <lineage>
        <taxon>Eukaryota</taxon>
        <taxon>Metazoa</taxon>
        <taxon>Spiralia</taxon>
        <taxon>Gnathifera</taxon>
        <taxon>Rotifera</taxon>
        <taxon>Eurotatoria</taxon>
        <taxon>Bdelloidea</taxon>
        <taxon>Adinetida</taxon>
        <taxon>Adinetidae</taxon>
        <taxon>Adineta</taxon>
    </lineage>
</organism>
<feature type="transmembrane region" description="Helical" evidence="1">
    <location>
        <begin position="76"/>
        <end position="94"/>
    </location>
</feature>
<dbReference type="EMBL" id="CAJNOG010000146">
    <property type="protein sequence ID" value="CAF1008176.1"/>
    <property type="molecule type" value="Genomic_DNA"/>
</dbReference>
<protein>
    <submittedName>
        <fullName evidence="3">Uncharacterized protein</fullName>
    </submittedName>
</protein>
<keyword evidence="1" id="KW-0812">Transmembrane</keyword>
<sequence length="269" mass="30418">MPSLFAYNFIVLGLYLSILIIFIIFLRLAGSKSKSGFFSFLNAVFHIHAISNNDREIILDVYGNRMNFSTNRRLRIAIRIGVISCLYMMTLIFVDGCIVSRNVLVSTNVCPMKTAIDCFYFQSVFDVSANPFFCPSNEVISATNATAHLLTCYKWEILSQSLTGILSQMGICSSIVSLIGLLFKYLYLLAYRKYWGTILTIILGLSMIILPFVVWMIFGPLLSYVFFALITTTVILVINALFLVYTVYKSKNQIIAQQSITRVSKNIEL</sequence>
<name>A0A819JG65_9BILA</name>
<feature type="transmembrane region" description="Helical" evidence="1">
    <location>
        <begin position="165"/>
        <end position="187"/>
    </location>
</feature>
<comment type="caution">
    <text evidence="3">The sequence shown here is derived from an EMBL/GenBank/DDBJ whole genome shotgun (WGS) entry which is preliminary data.</text>
</comment>
<feature type="transmembrane region" description="Helical" evidence="1">
    <location>
        <begin position="224"/>
        <end position="248"/>
    </location>
</feature>
<reference evidence="3" key="1">
    <citation type="submission" date="2021-02" db="EMBL/GenBank/DDBJ databases">
        <authorList>
            <person name="Nowell W R."/>
        </authorList>
    </citation>
    <scope>NUCLEOTIDE SEQUENCE</scope>
</reference>
<accession>A0A819JG65</accession>
<evidence type="ECO:0000313" key="2">
    <source>
        <dbReference type="EMBL" id="CAF1008176.1"/>
    </source>
</evidence>
<gene>
    <name evidence="2" type="ORF">JYZ213_LOCUS16378</name>
    <name evidence="3" type="ORF">OXD698_LOCUS25642</name>
</gene>
<feature type="transmembrane region" description="Helical" evidence="1">
    <location>
        <begin position="194"/>
        <end position="218"/>
    </location>
</feature>
<proteinExistence type="predicted"/>